<comment type="caution">
    <text evidence="10">The sequence shown here is derived from an EMBL/GenBank/DDBJ whole genome shotgun (WGS) entry which is preliminary data.</text>
</comment>
<keyword evidence="11" id="KW-1185">Reference proteome</keyword>
<organism evidence="10 11">
    <name type="scientific">Sulfurirhabdus autotrophica</name>
    <dbReference type="NCBI Taxonomy" id="1706046"/>
    <lineage>
        <taxon>Bacteria</taxon>
        <taxon>Pseudomonadati</taxon>
        <taxon>Pseudomonadota</taxon>
        <taxon>Betaproteobacteria</taxon>
        <taxon>Nitrosomonadales</taxon>
        <taxon>Sulfuricellaceae</taxon>
        <taxon>Sulfurirhabdus</taxon>
    </lineage>
</organism>
<dbReference type="PANTHER" id="PTHR32071">
    <property type="entry name" value="TRANSCRIPTIONAL REGULATORY PROTEIN"/>
    <property type="match status" value="1"/>
</dbReference>
<feature type="domain" description="Response regulatory" evidence="9">
    <location>
        <begin position="5"/>
        <end position="119"/>
    </location>
</feature>
<dbReference type="InterPro" id="IPR002197">
    <property type="entry name" value="HTH_Fis"/>
</dbReference>
<evidence type="ECO:0000256" key="5">
    <source>
        <dbReference type="ARBA" id="ARBA00023015"/>
    </source>
</evidence>
<dbReference type="OrthoDB" id="5288224at2"/>
<keyword evidence="1 7" id="KW-0597">Phosphoprotein</keyword>
<keyword evidence="2" id="KW-0547">Nucleotide-binding</keyword>
<keyword evidence="6" id="KW-0804">Transcription</keyword>
<dbReference type="GO" id="GO:0006355">
    <property type="term" value="P:regulation of DNA-templated transcription"/>
    <property type="evidence" value="ECO:0007669"/>
    <property type="project" value="InterPro"/>
</dbReference>
<dbReference type="InterPro" id="IPR058031">
    <property type="entry name" value="AAA_lid_NorR"/>
</dbReference>
<feature type="domain" description="Sigma-54 factor interaction" evidence="8">
    <location>
        <begin position="144"/>
        <end position="373"/>
    </location>
</feature>
<protein>
    <submittedName>
        <fullName evidence="10">Two-component system response regulator HydG</fullName>
    </submittedName>
</protein>
<evidence type="ECO:0000256" key="7">
    <source>
        <dbReference type="PROSITE-ProRule" id="PRU00169"/>
    </source>
</evidence>
<gene>
    <name evidence="10" type="ORF">EDC63_102143</name>
</gene>
<dbReference type="SUPFAM" id="SSF46689">
    <property type="entry name" value="Homeodomain-like"/>
    <property type="match status" value="1"/>
</dbReference>
<proteinExistence type="predicted"/>
<dbReference type="RefSeq" id="WP_124947065.1">
    <property type="nucleotide sequence ID" value="NZ_BHVT01000057.1"/>
</dbReference>
<dbReference type="Gene3D" id="1.10.10.60">
    <property type="entry name" value="Homeodomain-like"/>
    <property type="match status" value="1"/>
</dbReference>
<dbReference type="Pfam" id="PF00072">
    <property type="entry name" value="Response_reg"/>
    <property type="match status" value="1"/>
</dbReference>
<evidence type="ECO:0000313" key="11">
    <source>
        <dbReference type="Proteomes" id="UP000295367"/>
    </source>
</evidence>
<dbReference type="PANTHER" id="PTHR32071:SF113">
    <property type="entry name" value="ALGINATE BIOSYNTHESIS TRANSCRIPTIONAL REGULATORY PROTEIN ALGB"/>
    <property type="match status" value="1"/>
</dbReference>
<dbReference type="FunFam" id="3.40.50.2300:FF:000018">
    <property type="entry name" value="DNA-binding transcriptional regulator NtrC"/>
    <property type="match status" value="1"/>
</dbReference>
<evidence type="ECO:0000313" key="10">
    <source>
        <dbReference type="EMBL" id="TCV89623.1"/>
    </source>
</evidence>
<dbReference type="SMART" id="SM00382">
    <property type="entry name" value="AAA"/>
    <property type="match status" value="1"/>
</dbReference>
<dbReference type="Pfam" id="PF25601">
    <property type="entry name" value="AAA_lid_14"/>
    <property type="match status" value="1"/>
</dbReference>
<dbReference type="InterPro" id="IPR003593">
    <property type="entry name" value="AAA+_ATPase"/>
</dbReference>
<dbReference type="GO" id="GO:0000160">
    <property type="term" value="P:phosphorelay signal transduction system"/>
    <property type="evidence" value="ECO:0007669"/>
    <property type="project" value="UniProtKB-KW"/>
</dbReference>
<dbReference type="SMART" id="SM00448">
    <property type="entry name" value="REC"/>
    <property type="match status" value="1"/>
</dbReference>
<dbReference type="Gene3D" id="3.40.50.2300">
    <property type="match status" value="1"/>
</dbReference>
<dbReference type="InterPro" id="IPR011006">
    <property type="entry name" value="CheY-like_superfamily"/>
</dbReference>
<evidence type="ECO:0000256" key="2">
    <source>
        <dbReference type="ARBA" id="ARBA00022741"/>
    </source>
</evidence>
<dbReference type="PROSITE" id="PS50045">
    <property type="entry name" value="SIGMA54_INTERACT_4"/>
    <property type="match status" value="1"/>
</dbReference>
<sequence>MSDLMILVVDDQESHRELVRSVLEANGYSVATASSGAIALQRVQQGGIRLVLTDQLMPGMSGVELMQQIHGGRPDLPVVIVTAHGSVDSAVNAMKAGAIDYIQKPFSPEELMLVVRRVLERQDLVEEVRTLRERVGDPYRFERIISKSPKMLEIFEMVRNLADLDTTVLITGETGTGKELVASAIHFHSNRRDQRFVRINCGALTETLLESELFGHERGAFSGAIQARRGKFEYATGGTLLLDEIGEISHVMQVKLLRVLQEKEIQRVGGNETIPVDVRILATTNRNLEQAVADGTFRSDLYYRLNVVRMQLPPLRERMEDVPLLVEHFIKVFCDKTGRHLTGISHDALNAMLAYHWQGNVRELANVMERASALTVGEVINSVELTATQIQPPEHTHQGINLPLNLPFKEGRQSIIAEFEKAYLSECLRRFKGNVAHCAQHCEVDNKTFYRKMQEYGLDKRDFKHL</sequence>
<dbReference type="InterPro" id="IPR009057">
    <property type="entry name" value="Homeodomain-like_sf"/>
</dbReference>
<feature type="modified residue" description="4-aspartylphosphate" evidence="7">
    <location>
        <position position="54"/>
    </location>
</feature>
<dbReference type="InterPro" id="IPR025662">
    <property type="entry name" value="Sigma_54_int_dom_ATP-bd_1"/>
</dbReference>
<dbReference type="AlphaFoldDB" id="A0A4R3YGE4"/>
<accession>A0A4R3YGE4</accession>
<evidence type="ECO:0000256" key="4">
    <source>
        <dbReference type="ARBA" id="ARBA00023012"/>
    </source>
</evidence>
<dbReference type="Gene3D" id="3.40.50.300">
    <property type="entry name" value="P-loop containing nucleotide triphosphate hydrolases"/>
    <property type="match status" value="1"/>
</dbReference>
<dbReference type="InterPro" id="IPR001789">
    <property type="entry name" value="Sig_transdc_resp-reg_receiver"/>
</dbReference>
<keyword evidence="3" id="KW-0067">ATP-binding</keyword>
<dbReference type="SUPFAM" id="SSF52172">
    <property type="entry name" value="CheY-like"/>
    <property type="match status" value="1"/>
</dbReference>
<evidence type="ECO:0000259" key="8">
    <source>
        <dbReference type="PROSITE" id="PS50045"/>
    </source>
</evidence>
<dbReference type="Gene3D" id="1.10.8.60">
    <property type="match status" value="1"/>
</dbReference>
<dbReference type="Pfam" id="PF02954">
    <property type="entry name" value="HTH_8"/>
    <property type="match status" value="1"/>
</dbReference>
<dbReference type="GO" id="GO:0043565">
    <property type="term" value="F:sequence-specific DNA binding"/>
    <property type="evidence" value="ECO:0007669"/>
    <property type="project" value="InterPro"/>
</dbReference>
<dbReference type="GO" id="GO:0005524">
    <property type="term" value="F:ATP binding"/>
    <property type="evidence" value="ECO:0007669"/>
    <property type="project" value="UniProtKB-KW"/>
</dbReference>
<keyword evidence="5" id="KW-0805">Transcription regulation</keyword>
<name>A0A4R3YGE4_9PROT</name>
<evidence type="ECO:0000259" key="9">
    <source>
        <dbReference type="PROSITE" id="PS50110"/>
    </source>
</evidence>
<dbReference type="Proteomes" id="UP000295367">
    <property type="component" value="Unassembled WGS sequence"/>
</dbReference>
<evidence type="ECO:0000256" key="1">
    <source>
        <dbReference type="ARBA" id="ARBA00022553"/>
    </source>
</evidence>
<dbReference type="CDD" id="cd00009">
    <property type="entry name" value="AAA"/>
    <property type="match status" value="1"/>
</dbReference>
<evidence type="ECO:0000256" key="6">
    <source>
        <dbReference type="ARBA" id="ARBA00023163"/>
    </source>
</evidence>
<dbReference type="PROSITE" id="PS00675">
    <property type="entry name" value="SIGMA54_INTERACT_1"/>
    <property type="match status" value="1"/>
</dbReference>
<dbReference type="SUPFAM" id="SSF52540">
    <property type="entry name" value="P-loop containing nucleoside triphosphate hydrolases"/>
    <property type="match status" value="1"/>
</dbReference>
<dbReference type="FunFam" id="3.40.50.300:FF:000006">
    <property type="entry name" value="DNA-binding transcriptional regulator NtrC"/>
    <property type="match status" value="1"/>
</dbReference>
<evidence type="ECO:0000256" key="3">
    <source>
        <dbReference type="ARBA" id="ARBA00022840"/>
    </source>
</evidence>
<keyword evidence="4" id="KW-0902">Two-component regulatory system</keyword>
<dbReference type="Pfam" id="PF00158">
    <property type="entry name" value="Sigma54_activat"/>
    <property type="match status" value="1"/>
</dbReference>
<reference evidence="10 11" key="1">
    <citation type="submission" date="2019-03" db="EMBL/GenBank/DDBJ databases">
        <title>Genomic Encyclopedia of Type Strains, Phase IV (KMG-IV): sequencing the most valuable type-strain genomes for metagenomic binning, comparative biology and taxonomic classification.</title>
        <authorList>
            <person name="Goeker M."/>
        </authorList>
    </citation>
    <scope>NUCLEOTIDE SEQUENCE [LARGE SCALE GENOMIC DNA]</scope>
    <source>
        <strain evidence="10 11">DSM 100309</strain>
    </source>
</reference>
<dbReference type="InterPro" id="IPR002078">
    <property type="entry name" value="Sigma_54_int"/>
</dbReference>
<dbReference type="InterPro" id="IPR027417">
    <property type="entry name" value="P-loop_NTPase"/>
</dbReference>
<dbReference type="EMBL" id="SMCO01000002">
    <property type="protein sequence ID" value="TCV89623.1"/>
    <property type="molecule type" value="Genomic_DNA"/>
</dbReference>
<dbReference type="PROSITE" id="PS50110">
    <property type="entry name" value="RESPONSE_REGULATORY"/>
    <property type="match status" value="1"/>
</dbReference>